<name>K1WNG5_MARBU</name>
<gene>
    <name evidence="2" type="ORF">MBM_02422</name>
</gene>
<dbReference type="PANTHER" id="PTHR38792:SF3">
    <property type="entry name" value="BNR_ASP-BOX REPEAT DOMAIN PROTEIN (AFU_ORTHOLOGUE AFUA_7G06430)-RELATED"/>
    <property type="match status" value="1"/>
</dbReference>
<reference evidence="2 3" key="1">
    <citation type="journal article" date="2012" name="BMC Genomics">
        <title>Sequencing the genome of Marssonina brunnea reveals fungus-poplar co-evolution.</title>
        <authorList>
            <person name="Zhu S."/>
            <person name="Cao Y.-Z."/>
            <person name="Jiang C."/>
            <person name="Tan B.-Y."/>
            <person name="Wang Z."/>
            <person name="Feng S."/>
            <person name="Zhang L."/>
            <person name="Su X.-H."/>
            <person name="Brejova B."/>
            <person name="Vinar T."/>
            <person name="Xu M."/>
            <person name="Wang M.-X."/>
            <person name="Zhang S.-G."/>
            <person name="Huang M.-R."/>
            <person name="Wu R."/>
            <person name="Zhou Y."/>
        </authorList>
    </citation>
    <scope>NUCLEOTIDE SEQUENCE [LARGE SCALE GENOMIC DNA]</scope>
    <source>
        <strain evidence="2 3">MB_m1</strain>
    </source>
</reference>
<dbReference type="PANTHER" id="PTHR38792">
    <property type="entry name" value="BNR/ASP-BOX REPEAT DOMAIN PROTEIN (AFU_ORTHOLOGUE AFUA_7G06430)-RELATED"/>
    <property type="match status" value="1"/>
</dbReference>
<protein>
    <submittedName>
        <fullName evidence="2">BNR/Asp-box repeat domain containing protein</fullName>
    </submittedName>
</protein>
<dbReference type="SUPFAM" id="SSF110296">
    <property type="entry name" value="Oligoxyloglucan reducing end-specific cellobiohydrolase"/>
    <property type="match status" value="1"/>
</dbReference>
<dbReference type="RefSeq" id="XP_007290311.1">
    <property type="nucleotide sequence ID" value="XM_007290249.1"/>
</dbReference>
<dbReference type="Proteomes" id="UP000006753">
    <property type="component" value="Unassembled WGS sequence"/>
</dbReference>
<evidence type="ECO:0000256" key="1">
    <source>
        <dbReference type="SAM" id="SignalP"/>
    </source>
</evidence>
<keyword evidence="3" id="KW-1185">Reference proteome</keyword>
<dbReference type="Gene3D" id="2.120.10.10">
    <property type="match status" value="1"/>
</dbReference>
<dbReference type="AlphaFoldDB" id="K1WNG5"/>
<feature type="signal peptide" evidence="1">
    <location>
        <begin position="1"/>
        <end position="22"/>
    </location>
</feature>
<dbReference type="OMA" id="WKYISNI"/>
<dbReference type="HOGENOM" id="CLU_036301_0_1_1"/>
<evidence type="ECO:0000313" key="2">
    <source>
        <dbReference type="EMBL" id="EKD19185.1"/>
    </source>
</evidence>
<sequence length="389" mass="42179">MWAPTGAAGFLALAISISPALSAPVDDEFEIAPTPMNYVNVSSKTIYVPPSDYNSPKTLYGRTIQLHDGTLLATWENYSPEPPLVYFPIYKSRDAGVTWTPFSNVTDQVNGWGLRFQPFLYVLPKDIGTLTEGTILLAGNSVPTDLSATKIDIYASTDDGSSWSFVSSVASGGKAKPTNGETPVWEPFLMVYENQLVIYYSDQSDPAHGQKLCHKVSSDGVEWGSAVNDVAYPEYSRRPGMATIAKLPNGQFILTYENGGGESPSGKPFPVYYRLSSSPLTFNSAPEYILKAGSTYPTSSPTVAWSSAGGPHGTIVVSANSNKEIFLNRNLGAESEWVEFATPQHAAYSREVRVLNDPTMLHIISAGNQGGDNYVTNSVFRLPNTEEDP</sequence>
<feature type="chain" id="PRO_5003853038" evidence="1">
    <location>
        <begin position="23"/>
        <end position="389"/>
    </location>
</feature>
<dbReference type="eggNOG" id="ENOG502QW46">
    <property type="taxonomic scope" value="Eukaryota"/>
</dbReference>
<dbReference type="InParanoid" id="K1WNG5"/>
<keyword evidence="1" id="KW-0732">Signal</keyword>
<proteinExistence type="predicted"/>
<dbReference type="EMBL" id="JH921431">
    <property type="protein sequence ID" value="EKD19185.1"/>
    <property type="molecule type" value="Genomic_DNA"/>
</dbReference>
<evidence type="ECO:0000313" key="3">
    <source>
        <dbReference type="Proteomes" id="UP000006753"/>
    </source>
</evidence>
<dbReference type="OrthoDB" id="2130735at2759"/>
<organism evidence="2 3">
    <name type="scientific">Marssonina brunnea f. sp. multigermtubi (strain MB_m1)</name>
    <name type="common">Marssonina leaf spot fungus</name>
    <dbReference type="NCBI Taxonomy" id="1072389"/>
    <lineage>
        <taxon>Eukaryota</taxon>
        <taxon>Fungi</taxon>
        <taxon>Dikarya</taxon>
        <taxon>Ascomycota</taxon>
        <taxon>Pezizomycotina</taxon>
        <taxon>Leotiomycetes</taxon>
        <taxon>Helotiales</taxon>
        <taxon>Drepanopezizaceae</taxon>
        <taxon>Drepanopeziza</taxon>
    </lineage>
</organism>
<accession>K1WNG5</accession>
<dbReference type="KEGG" id="mbe:MBM_02422"/>
<dbReference type="CDD" id="cd15482">
    <property type="entry name" value="Sialidase_non-viral"/>
    <property type="match status" value="1"/>
</dbReference>
<dbReference type="GeneID" id="18758357"/>